<comment type="similarity">
    <text evidence="1">Belongs to the glycosyltransferase 2 family.</text>
</comment>
<evidence type="ECO:0000256" key="2">
    <source>
        <dbReference type="ARBA" id="ARBA00022676"/>
    </source>
</evidence>
<evidence type="ECO:0000256" key="1">
    <source>
        <dbReference type="ARBA" id="ARBA00006739"/>
    </source>
</evidence>
<accession>A0A6J7J5F6</accession>
<dbReference type="EMBL" id="CAFBMK010000220">
    <property type="protein sequence ID" value="CAB4938260.1"/>
    <property type="molecule type" value="Genomic_DNA"/>
</dbReference>
<dbReference type="InterPro" id="IPR001173">
    <property type="entry name" value="Glyco_trans_2-like"/>
</dbReference>
<reference evidence="5" key="1">
    <citation type="submission" date="2020-05" db="EMBL/GenBank/DDBJ databases">
        <authorList>
            <person name="Chiriac C."/>
            <person name="Salcher M."/>
            <person name="Ghai R."/>
            <person name="Kavagutti S V."/>
        </authorList>
    </citation>
    <scope>NUCLEOTIDE SEQUENCE</scope>
</reference>
<keyword evidence="3" id="KW-0808">Transferase</keyword>
<evidence type="ECO:0000313" key="5">
    <source>
        <dbReference type="EMBL" id="CAB4938260.1"/>
    </source>
</evidence>
<dbReference type="Gene3D" id="3.90.550.10">
    <property type="entry name" value="Spore Coat Polysaccharide Biosynthesis Protein SpsA, Chain A"/>
    <property type="match status" value="1"/>
</dbReference>
<name>A0A6J7J5F6_9ZZZZ</name>
<sequence length="334" mass="35400">MTGAPRSPGAGRPDVSVVLATAGRRVGLLWALDALALQELPDGATYEVLVVHTAGTVAEPLQAAAEHPLVVSGVARVLADPAAFAAGKRNAGWRAARGALVAFTDDDCRPRPGWLAAFLLAHREDPTAYLQGGAAIDPDQERVALRAPRPRLQTFAPPTPWAELCSAAVPRGALEHVGGLDETYERAGEDTDLAWRLRDAGAPWVAVPDAIVDHAVETPGLRGALRVAARFVDSPRLVRRHPGLRAHFAAGLFFSPAHAWWLLGVLGVGRAVCRCELLALGLTAPWLTWHLSRYGRTPRGAARAALELPGNVLIDGAQVAAFAVASVRERTPLL</sequence>
<proteinExistence type="inferred from homology"/>
<dbReference type="InterPro" id="IPR029044">
    <property type="entry name" value="Nucleotide-diphossugar_trans"/>
</dbReference>
<feature type="domain" description="Glycosyltransferase 2-like" evidence="4">
    <location>
        <begin position="16"/>
        <end position="142"/>
    </location>
</feature>
<dbReference type="AlphaFoldDB" id="A0A6J7J5F6"/>
<protein>
    <submittedName>
        <fullName evidence="5">Unannotated protein</fullName>
    </submittedName>
</protein>
<dbReference type="Pfam" id="PF00535">
    <property type="entry name" value="Glycos_transf_2"/>
    <property type="match status" value="1"/>
</dbReference>
<gene>
    <name evidence="5" type="ORF">UFOPK3564_02786</name>
</gene>
<keyword evidence="2" id="KW-0328">Glycosyltransferase</keyword>
<evidence type="ECO:0000259" key="4">
    <source>
        <dbReference type="Pfam" id="PF00535"/>
    </source>
</evidence>
<dbReference type="PANTHER" id="PTHR43179:SF12">
    <property type="entry name" value="GALACTOFURANOSYLTRANSFERASE GLFT2"/>
    <property type="match status" value="1"/>
</dbReference>
<organism evidence="5">
    <name type="scientific">freshwater metagenome</name>
    <dbReference type="NCBI Taxonomy" id="449393"/>
    <lineage>
        <taxon>unclassified sequences</taxon>
        <taxon>metagenomes</taxon>
        <taxon>ecological metagenomes</taxon>
    </lineage>
</organism>
<evidence type="ECO:0000256" key="3">
    <source>
        <dbReference type="ARBA" id="ARBA00022679"/>
    </source>
</evidence>
<dbReference type="PANTHER" id="PTHR43179">
    <property type="entry name" value="RHAMNOSYLTRANSFERASE WBBL"/>
    <property type="match status" value="1"/>
</dbReference>
<dbReference type="SUPFAM" id="SSF53448">
    <property type="entry name" value="Nucleotide-diphospho-sugar transferases"/>
    <property type="match status" value="1"/>
</dbReference>
<dbReference type="GO" id="GO:0016757">
    <property type="term" value="F:glycosyltransferase activity"/>
    <property type="evidence" value="ECO:0007669"/>
    <property type="project" value="UniProtKB-KW"/>
</dbReference>